<keyword evidence="3" id="KW-1185">Reference proteome</keyword>
<feature type="compositionally biased region" description="Basic and acidic residues" evidence="1">
    <location>
        <begin position="1"/>
        <end position="15"/>
    </location>
</feature>
<evidence type="ECO:0000313" key="2">
    <source>
        <dbReference type="EMBL" id="GFR86973.1"/>
    </source>
</evidence>
<dbReference type="EMBL" id="BMAT01005067">
    <property type="protein sequence ID" value="GFR86973.1"/>
    <property type="molecule type" value="Genomic_DNA"/>
</dbReference>
<name>A0AAV4GPV2_9GAST</name>
<evidence type="ECO:0000313" key="3">
    <source>
        <dbReference type="Proteomes" id="UP000762676"/>
    </source>
</evidence>
<evidence type="ECO:0000256" key="1">
    <source>
        <dbReference type="SAM" id="MobiDB-lite"/>
    </source>
</evidence>
<reference evidence="2 3" key="1">
    <citation type="journal article" date="2021" name="Elife">
        <title>Chloroplast acquisition without the gene transfer in kleptoplastic sea slugs, Plakobranchus ocellatus.</title>
        <authorList>
            <person name="Maeda T."/>
            <person name="Takahashi S."/>
            <person name="Yoshida T."/>
            <person name="Shimamura S."/>
            <person name="Takaki Y."/>
            <person name="Nagai Y."/>
            <person name="Toyoda A."/>
            <person name="Suzuki Y."/>
            <person name="Arimoto A."/>
            <person name="Ishii H."/>
            <person name="Satoh N."/>
            <person name="Nishiyama T."/>
            <person name="Hasebe M."/>
            <person name="Maruyama T."/>
            <person name="Minagawa J."/>
            <person name="Obokata J."/>
            <person name="Shigenobu S."/>
        </authorList>
    </citation>
    <scope>NUCLEOTIDE SEQUENCE [LARGE SCALE GENOMIC DNA]</scope>
</reference>
<comment type="caution">
    <text evidence="2">The sequence shown here is derived from an EMBL/GenBank/DDBJ whole genome shotgun (WGS) entry which is preliminary data.</text>
</comment>
<organism evidence="2 3">
    <name type="scientific">Elysia marginata</name>
    <dbReference type="NCBI Taxonomy" id="1093978"/>
    <lineage>
        <taxon>Eukaryota</taxon>
        <taxon>Metazoa</taxon>
        <taxon>Spiralia</taxon>
        <taxon>Lophotrochozoa</taxon>
        <taxon>Mollusca</taxon>
        <taxon>Gastropoda</taxon>
        <taxon>Heterobranchia</taxon>
        <taxon>Euthyneura</taxon>
        <taxon>Panpulmonata</taxon>
        <taxon>Sacoglossa</taxon>
        <taxon>Placobranchoidea</taxon>
        <taxon>Plakobranchidae</taxon>
        <taxon>Elysia</taxon>
    </lineage>
</organism>
<sequence length="114" mass="12729">MVPRGDQWKVKDYSQGRHGTSSIGSLRTGASQFTPMSEEQGHIITHTKKTSLFEDGQLWAKTNTDADVTIGSFSGAETCELDGPFKPRQNLNMKQVYTATTRRLPQNRALEELN</sequence>
<feature type="region of interest" description="Disordered" evidence="1">
    <location>
        <begin position="1"/>
        <end position="28"/>
    </location>
</feature>
<feature type="compositionally biased region" description="Polar residues" evidence="1">
    <location>
        <begin position="17"/>
        <end position="28"/>
    </location>
</feature>
<proteinExistence type="predicted"/>
<dbReference type="Proteomes" id="UP000762676">
    <property type="component" value="Unassembled WGS sequence"/>
</dbReference>
<protein>
    <submittedName>
        <fullName evidence="2">Uncharacterized protein</fullName>
    </submittedName>
</protein>
<gene>
    <name evidence="2" type="ORF">ElyMa_002480700</name>
</gene>
<accession>A0AAV4GPV2</accession>
<dbReference type="AlphaFoldDB" id="A0AAV4GPV2"/>